<feature type="signal peptide" evidence="2">
    <location>
        <begin position="1"/>
        <end position="18"/>
    </location>
</feature>
<proteinExistence type="inferred from homology"/>
<keyword evidence="6" id="KW-0645">Protease</keyword>
<dbReference type="Pfam" id="PF02225">
    <property type="entry name" value="PA"/>
    <property type="match status" value="1"/>
</dbReference>
<keyword evidence="2" id="KW-0732">Signal</keyword>
<evidence type="ECO:0000259" key="4">
    <source>
        <dbReference type="Pfam" id="PF04253"/>
    </source>
</evidence>
<reference evidence="6 7" key="1">
    <citation type="submission" date="2020-08" db="EMBL/GenBank/DDBJ databases">
        <title>Genomic Encyclopedia of Type Strains, Phase IV (KMG-IV): sequencing the most valuable type-strain genomes for metagenomic binning, comparative biology and taxonomic classification.</title>
        <authorList>
            <person name="Goeker M."/>
        </authorList>
    </citation>
    <scope>NUCLEOTIDE SEQUENCE [LARGE SCALE GENOMIC DNA]</scope>
    <source>
        <strain evidence="6 7">DSM 29007</strain>
    </source>
</reference>
<sequence length="699" mass="75142">MYRRLAPLALALLPAALAAQEPLTGYSAAAAARQRTAEAAAVRVPSPDRARTLSRALGAETHVAGTPAQERTRDYVIAQMRAMGMQTEVRTYRVYMPHATSVHVWRVSPDMRELELGEPAVPGDSTSGLAQYPAANGFSGAGDVTAEVVYVNYGLIEDYARLDSLGVRVRGKIAIARYGRSFRGIKAREAERNGAAALIIYSDPRDDGYQVGEVYPEGPMRPADAIQRGSVLNGDGDPSTPGWPSVEGARRLAESEMEIPRIPVVPMAYGDAAELLRGLAGTRIPRDWQGGLPFRYHVGPGPVVARVQVQTDAATRGYKEIHDTFGVIRGSEFPDEIVVIGGHRDGWGPGAADNVSGTVSVIEAARAVMEQARAGNPPRRTVLFATWDAEEWGLFGSTEFVEQDSARLMRGAVAYLNQDVAATGLAFSGGGSPSLRAALRSVARGVPDPSGQGSVYQAWRRRELLPDSLEPAMDDPGGGSDFAGFYNHLGIPHSEWGFGGAYGVYHSQYDSFEWMRRFGDPEFRAHAAAAQVGAALMLRLANADVLPYDYAEFARTMSGYLPAMDAAIQKQGITASTARLGDAIEAMRTAAMEFATARDAALAAGAPGRETLRRTNAALMRVERALTRPEGLRTRPWFRALIYAADENNGYSNVVFPSISEAVRDRNAELTVREIADLASRFEGAAAALRDARGALGGR</sequence>
<dbReference type="CDD" id="cd02121">
    <property type="entry name" value="PA_GCPII_like"/>
    <property type="match status" value="1"/>
</dbReference>
<dbReference type="GO" id="GO:0004181">
    <property type="term" value="F:metallocarboxypeptidase activity"/>
    <property type="evidence" value="ECO:0007669"/>
    <property type="project" value="UniProtKB-EC"/>
</dbReference>
<dbReference type="Pfam" id="PF04389">
    <property type="entry name" value="Peptidase_M28"/>
    <property type="match status" value="1"/>
</dbReference>
<dbReference type="PANTHER" id="PTHR10404:SF46">
    <property type="entry name" value="VACUOLAR PROTEIN SORTING-ASSOCIATED PROTEIN 70"/>
    <property type="match status" value="1"/>
</dbReference>
<dbReference type="Gene3D" id="3.40.630.10">
    <property type="entry name" value="Zn peptidases"/>
    <property type="match status" value="1"/>
</dbReference>
<evidence type="ECO:0000259" key="3">
    <source>
        <dbReference type="Pfam" id="PF02225"/>
    </source>
</evidence>
<feature type="chain" id="PRO_5032785159" evidence="2">
    <location>
        <begin position="19"/>
        <end position="699"/>
    </location>
</feature>
<evidence type="ECO:0000259" key="5">
    <source>
        <dbReference type="Pfam" id="PF04389"/>
    </source>
</evidence>
<dbReference type="InterPro" id="IPR046450">
    <property type="entry name" value="PA_dom_sf"/>
</dbReference>
<gene>
    <name evidence="6" type="ORF">HNQ61_005255</name>
</gene>
<keyword evidence="7" id="KW-1185">Reference proteome</keyword>
<feature type="domain" description="Peptidase M28" evidence="5">
    <location>
        <begin position="328"/>
        <end position="513"/>
    </location>
</feature>
<dbReference type="EC" id="3.4.17.21" evidence="6"/>
<dbReference type="SUPFAM" id="SSF52025">
    <property type="entry name" value="PA domain"/>
    <property type="match status" value="1"/>
</dbReference>
<dbReference type="RefSeq" id="WP_170034177.1">
    <property type="nucleotide sequence ID" value="NZ_JABDTL010000001.1"/>
</dbReference>
<evidence type="ECO:0000313" key="6">
    <source>
        <dbReference type="EMBL" id="MBB6073584.1"/>
    </source>
</evidence>
<evidence type="ECO:0000313" key="7">
    <source>
        <dbReference type="Proteomes" id="UP000582837"/>
    </source>
</evidence>
<keyword evidence="6" id="KW-0378">Hydrolase</keyword>
<comment type="caution">
    <text evidence="6">The sequence shown here is derived from an EMBL/GenBank/DDBJ whole genome shotgun (WGS) entry which is preliminary data.</text>
</comment>
<dbReference type="InterPro" id="IPR039373">
    <property type="entry name" value="Peptidase_M28B"/>
</dbReference>
<dbReference type="Proteomes" id="UP000582837">
    <property type="component" value="Unassembled WGS sequence"/>
</dbReference>
<dbReference type="InterPro" id="IPR036757">
    <property type="entry name" value="TFR-like_dimer_dom_sf"/>
</dbReference>
<dbReference type="FunFam" id="3.40.630.10:FF:000101">
    <property type="entry name" value="N-acetylated alpha-linked acidic dipeptidase like 1"/>
    <property type="match status" value="1"/>
</dbReference>
<name>A0A841H6M4_9BACT</name>
<dbReference type="InterPro" id="IPR003137">
    <property type="entry name" value="PA_domain"/>
</dbReference>
<dbReference type="SUPFAM" id="SSF53187">
    <property type="entry name" value="Zn-dependent exopeptidases"/>
    <property type="match status" value="1"/>
</dbReference>
<dbReference type="Gene3D" id="1.20.930.40">
    <property type="entry name" value="Transferrin receptor-like, dimerisation domain"/>
    <property type="match status" value="1"/>
</dbReference>
<dbReference type="AlphaFoldDB" id="A0A841H6M4"/>
<protein>
    <submittedName>
        <fullName evidence="6">N-acetylated-alpha-linked acidic dipeptidase</fullName>
        <ecNumber evidence="6">3.4.17.21</ecNumber>
    </submittedName>
</protein>
<dbReference type="SUPFAM" id="SSF47672">
    <property type="entry name" value="Transferrin receptor-like dimerisation domain"/>
    <property type="match status" value="1"/>
</dbReference>
<dbReference type="Pfam" id="PF04253">
    <property type="entry name" value="TFR_dimer"/>
    <property type="match status" value="1"/>
</dbReference>
<feature type="domain" description="Transferrin receptor-like dimerisation" evidence="4">
    <location>
        <begin position="577"/>
        <end position="689"/>
    </location>
</feature>
<dbReference type="PANTHER" id="PTHR10404">
    <property type="entry name" value="N-ACETYLATED-ALPHA-LINKED ACIDIC DIPEPTIDASE"/>
    <property type="match status" value="1"/>
</dbReference>
<feature type="domain" description="PA" evidence="3">
    <location>
        <begin position="144"/>
        <end position="229"/>
    </location>
</feature>
<comment type="similarity">
    <text evidence="1">Belongs to the peptidase M28 family. M28B subfamily.</text>
</comment>
<organism evidence="6 7">
    <name type="scientific">Longimicrobium terrae</name>
    <dbReference type="NCBI Taxonomy" id="1639882"/>
    <lineage>
        <taxon>Bacteria</taxon>
        <taxon>Pseudomonadati</taxon>
        <taxon>Gemmatimonadota</taxon>
        <taxon>Longimicrobiia</taxon>
        <taxon>Longimicrobiales</taxon>
        <taxon>Longimicrobiaceae</taxon>
        <taxon>Longimicrobium</taxon>
    </lineage>
</organism>
<dbReference type="EMBL" id="JACHIA010000026">
    <property type="protein sequence ID" value="MBB6073584.1"/>
    <property type="molecule type" value="Genomic_DNA"/>
</dbReference>
<keyword evidence="6" id="KW-0121">Carboxypeptidase</keyword>
<dbReference type="InterPro" id="IPR007365">
    <property type="entry name" value="TFR-like_dimer_dom"/>
</dbReference>
<dbReference type="InterPro" id="IPR007484">
    <property type="entry name" value="Peptidase_M28"/>
</dbReference>
<evidence type="ECO:0000256" key="1">
    <source>
        <dbReference type="ARBA" id="ARBA00005634"/>
    </source>
</evidence>
<dbReference type="Gene3D" id="3.50.30.30">
    <property type="match status" value="1"/>
</dbReference>
<accession>A0A841H6M4</accession>
<evidence type="ECO:0000256" key="2">
    <source>
        <dbReference type="SAM" id="SignalP"/>
    </source>
</evidence>